<feature type="compositionally biased region" description="Basic residues" evidence="1">
    <location>
        <begin position="60"/>
        <end position="69"/>
    </location>
</feature>
<accession>A0A433QQD6</accession>
<sequence>MLSKPLIAIVCSTGTKACPSPKFCLLPASIASRTDAQRPLGDLKIAHRPRRGDGQGQPQHPRRHQARQYCLRRHKLLGPRDLR</sequence>
<evidence type="ECO:0000313" key="2">
    <source>
        <dbReference type="EMBL" id="RUS31996.1"/>
    </source>
</evidence>
<protein>
    <submittedName>
        <fullName evidence="2">Uncharacterized protein</fullName>
    </submittedName>
</protein>
<gene>
    <name evidence="2" type="ORF">BC938DRAFT_476532</name>
</gene>
<dbReference type="EMBL" id="RBNJ01002405">
    <property type="protein sequence ID" value="RUS31996.1"/>
    <property type="molecule type" value="Genomic_DNA"/>
</dbReference>
<evidence type="ECO:0000313" key="3">
    <source>
        <dbReference type="Proteomes" id="UP000274822"/>
    </source>
</evidence>
<keyword evidence="3" id="KW-1185">Reference proteome</keyword>
<name>A0A433QQD6_9FUNG</name>
<dbReference type="Proteomes" id="UP000274822">
    <property type="component" value="Unassembled WGS sequence"/>
</dbReference>
<reference evidence="2 3" key="1">
    <citation type="journal article" date="2018" name="New Phytol.">
        <title>Phylogenomics of Endogonaceae and evolution of mycorrhizas within Mucoromycota.</title>
        <authorList>
            <person name="Chang Y."/>
            <person name="Desiro A."/>
            <person name="Na H."/>
            <person name="Sandor L."/>
            <person name="Lipzen A."/>
            <person name="Clum A."/>
            <person name="Barry K."/>
            <person name="Grigoriev I.V."/>
            <person name="Martin F.M."/>
            <person name="Stajich J.E."/>
            <person name="Smith M.E."/>
            <person name="Bonito G."/>
            <person name="Spatafora J.W."/>
        </authorList>
    </citation>
    <scope>NUCLEOTIDE SEQUENCE [LARGE SCALE GENOMIC DNA]</scope>
    <source>
        <strain evidence="2 3">AD002</strain>
    </source>
</reference>
<comment type="caution">
    <text evidence="2">The sequence shown here is derived from an EMBL/GenBank/DDBJ whole genome shotgun (WGS) entry which is preliminary data.</text>
</comment>
<evidence type="ECO:0000256" key="1">
    <source>
        <dbReference type="SAM" id="MobiDB-lite"/>
    </source>
</evidence>
<organism evidence="2 3">
    <name type="scientific">Jimgerdemannia flammicorona</name>
    <dbReference type="NCBI Taxonomy" id="994334"/>
    <lineage>
        <taxon>Eukaryota</taxon>
        <taxon>Fungi</taxon>
        <taxon>Fungi incertae sedis</taxon>
        <taxon>Mucoromycota</taxon>
        <taxon>Mucoromycotina</taxon>
        <taxon>Endogonomycetes</taxon>
        <taxon>Endogonales</taxon>
        <taxon>Endogonaceae</taxon>
        <taxon>Jimgerdemannia</taxon>
    </lineage>
</organism>
<dbReference type="AlphaFoldDB" id="A0A433QQD6"/>
<proteinExistence type="predicted"/>
<feature type="region of interest" description="Disordered" evidence="1">
    <location>
        <begin position="37"/>
        <end position="69"/>
    </location>
</feature>